<dbReference type="SUPFAM" id="SSF103481">
    <property type="entry name" value="Multidrug resistance efflux transporter EmrE"/>
    <property type="match status" value="2"/>
</dbReference>
<feature type="transmembrane region" description="Helical" evidence="6">
    <location>
        <begin position="133"/>
        <end position="150"/>
    </location>
</feature>
<dbReference type="InterPro" id="IPR000620">
    <property type="entry name" value="EamA_dom"/>
</dbReference>
<feature type="transmembrane region" description="Helical" evidence="6">
    <location>
        <begin position="46"/>
        <end position="64"/>
    </location>
</feature>
<evidence type="ECO:0000256" key="5">
    <source>
        <dbReference type="ARBA" id="ARBA00023136"/>
    </source>
</evidence>
<feature type="transmembrane region" description="Helical" evidence="6">
    <location>
        <begin position="105"/>
        <end position="126"/>
    </location>
</feature>
<dbReference type="InterPro" id="IPR050638">
    <property type="entry name" value="AA-Vitamin_Transporters"/>
</dbReference>
<proteinExistence type="inferred from homology"/>
<dbReference type="Proteomes" id="UP000011058">
    <property type="component" value="Chromosome"/>
</dbReference>
<keyword evidence="9" id="KW-1185">Reference proteome</keyword>
<dbReference type="PANTHER" id="PTHR32322:SF2">
    <property type="entry name" value="EAMA DOMAIN-CONTAINING PROTEIN"/>
    <property type="match status" value="1"/>
</dbReference>
<comment type="similarity">
    <text evidence="2">Belongs to the EamA transporter family.</text>
</comment>
<dbReference type="Pfam" id="PF00892">
    <property type="entry name" value="EamA"/>
    <property type="match status" value="2"/>
</dbReference>
<evidence type="ECO:0000259" key="7">
    <source>
        <dbReference type="Pfam" id="PF00892"/>
    </source>
</evidence>
<accession>I0KB20</accession>
<dbReference type="OrthoDB" id="9812547at2"/>
<keyword evidence="4 6" id="KW-1133">Transmembrane helix</keyword>
<feature type="domain" description="EamA" evidence="7">
    <location>
        <begin position="166"/>
        <end position="303"/>
    </location>
</feature>
<comment type="subcellular location">
    <subcellularLocation>
        <location evidence="1">Membrane</location>
        <topology evidence="1">Multi-pass membrane protein</topology>
    </subcellularLocation>
</comment>
<feature type="transmembrane region" description="Helical" evidence="6">
    <location>
        <begin position="162"/>
        <end position="181"/>
    </location>
</feature>
<evidence type="ECO:0000256" key="2">
    <source>
        <dbReference type="ARBA" id="ARBA00007362"/>
    </source>
</evidence>
<protein>
    <recommendedName>
        <fullName evidence="7">EamA domain-containing protein</fullName>
    </recommendedName>
</protein>
<dbReference type="AlphaFoldDB" id="I0KB20"/>
<keyword evidence="5 6" id="KW-0472">Membrane</keyword>
<dbReference type="EMBL" id="HE796683">
    <property type="protein sequence ID" value="CCH01323.1"/>
    <property type="molecule type" value="Genomic_DNA"/>
</dbReference>
<evidence type="ECO:0000313" key="9">
    <source>
        <dbReference type="Proteomes" id="UP000011058"/>
    </source>
</evidence>
<dbReference type="KEGG" id="fae:FAES_3315"/>
<evidence type="ECO:0000256" key="3">
    <source>
        <dbReference type="ARBA" id="ARBA00022692"/>
    </source>
</evidence>
<keyword evidence="3 6" id="KW-0812">Transmembrane</keyword>
<reference evidence="8 9" key="1">
    <citation type="journal article" date="2012" name="J. Bacteriol.">
        <title>Genome Sequence of Fibrella aestuarina BUZ 2T, a Filamentous Marine Bacterium.</title>
        <authorList>
            <person name="Filippini M."/>
            <person name="Qi W."/>
            <person name="Blom J."/>
            <person name="Goesmann A."/>
            <person name="Smits T.H."/>
            <person name="Bagheri H.C."/>
        </authorList>
    </citation>
    <scope>NUCLEOTIDE SEQUENCE [LARGE SCALE GENOMIC DNA]</scope>
    <source>
        <strain evidence="9">BUZ 2T</strain>
    </source>
</reference>
<feature type="transmembrane region" description="Helical" evidence="6">
    <location>
        <begin position="76"/>
        <end position="99"/>
    </location>
</feature>
<dbReference type="RefSeq" id="WP_015332422.1">
    <property type="nucleotide sequence ID" value="NC_020054.1"/>
</dbReference>
<evidence type="ECO:0000256" key="4">
    <source>
        <dbReference type="ARBA" id="ARBA00022989"/>
    </source>
</evidence>
<dbReference type="HOGENOM" id="CLU_033863_5_1_10"/>
<feature type="transmembrane region" description="Helical" evidence="6">
    <location>
        <begin position="287"/>
        <end position="305"/>
    </location>
</feature>
<dbReference type="PATRIC" id="fig|1166018.3.peg.5090"/>
<dbReference type="eggNOG" id="COG0697">
    <property type="taxonomic scope" value="Bacteria"/>
</dbReference>
<dbReference type="GO" id="GO:0016020">
    <property type="term" value="C:membrane"/>
    <property type="evidence" value="ECO:0007669"/>
    <property type="project" value="UniProtKB-SubCell"/>
</dbReference>
<feature type="domain" description="EamA" evidence="7">
    <location>
        <begin position="26"/>
        <end position="150"/>
    </location>
</feature>
<feature type="transmembrane region" description="Helical" evidence="6">
    <location>
        <begin position="264"/>
        <end position="281"/>
    </location>
</feature>
<feature type="transmembrane region" description="Helical" evidence="6">
    <location>
        <begin position="231"/>
        <end position="252"/>
    </location>
</feature>
<sequence length="307" mass="32937">MTIDSPRSDVRQPDRVQLWSALGAVYLLWGSTYLFIHFMTEQMPPLYMASVRYLVSGSLLYGYARLTGSKRPTRQHWQSTALIGFFLLTIANGALTIAVQYIPTGMAALLGGLLPIFLLILNWLWFGRVRPTTLSLLGVGVGVVGIYLLIKPDRLVSTGGVHANLIGTSLVAAGNLSWAVGTLLTPRLPQPGQTLASGMQMLLGGFFLLIISLLTEPVGVFSILIAPTKALWSVLYLVIFGSIIGFSSYAWLARNATPSLLSTYAFVNPVVAVLLGVLFAGEVFSGRSLLGAGVALIGVVLLTLGRK</sequence>
<dbReference type="PANTHER" id="PTHR32322">
    <property type="entry name" value="INNER MEMBRANE TRANSPORTER"/>
    <property type="match status" value="1"/>
</dbReference>
<name>I0KB20_9BACT</name>
<evidence type="ECO:0000313" key="8">
    <source>
        <dbReference type="EMBL" id="CCH01323.1"/>
    </source>
</evidence>
<organism evidence="8 9">
    <name type="scientific">Fibrella aestuarina BUZ 2</name>
    <dbReference type="NCBI Taxonomy" id="1166018"/>
    <lineage>
        <taxon>Bacteria</taxon>
        <taxon>Pseudomonadati</taxon>
        <taxon>Bacteroidota</taxon>
        <taxon>Cytophagia</taxon>
        <taxon>Cytophagales</taxon>
        <taxon>Spirosomataceae</taxon>
        <taxon>Fibrella</taxon>
    </lineage>
</organism>
<gene>
    <name evidence="8" type="ORF">FAES_3315</name>
</gene>
<feature type="transmembrane region" description="Helical" evidence="6">
    <location>
        <begin position="21"/>
        <end position="40"/>
    </location>
</feature>
<feature type="transmembrane region" description="Helical" evidence="6">
    <location>
        <begin position="202"/>
        <end position="225"/>
    </location>
</feature>
<evidence type="ECO:0000256" key="1">
    <source>
        <dbReference type="ARBA" id="ARBA00004141"/>
    </source>
</evidence>
<evidence type="ECO:0000256" key="6">
    <source>
        <dbReference type="SAM" id="Phobius"/>
    </source>
</evidence>
<dbReference type="InterPro" id="IPR037185">
    <property type="entry name" value="EmrE-like"/>
</dbReference>